<reference evidence="3 5" key="3">
    <citation type="submission" date="2017-09" db="EMBL/GenBank/DDBJ databases">
        <title>Streptomyces genome completion.</title>
        <authorList>
            <person name="Lee N."/>
            <person name="Cho B.-K."/>
        </authorList>
    </citation>
    <scope>NUCLEOTIDE SEQUENCE [LARGE SCALE GENOMIC DNA]</scope>
    <source>
        <strain evidence="3 5">ATCC 14899</strain>
    </source>
</reference>
<reference evidence="4" key="1">
    <citation type="submission" date="2014-09" db="EMBL/GenBank/DDBJ databases">
        <title>Sequence of the Streptomyces nodosus genome.</title>
        <authorList>
            <person name="Sweeney P."/>
            <person name="Stephens N."/>
            <person name="Murphy C."/>
            <person name="Caffrey P."/>
        </authorList>
    </citation>
    <scope>NUCLEOTIDE SEQUENCE [LARGE SCALE GENOMIC DNA]</scope>
    <source>
        <strain evidence="4">ATCC 14899</strain>
    </source>
</reference>
<dbReference type="EMBL" id="CP023747">
    <property type="protein sequence ID" value="QEV37568.1"/>
    <property type="molecule type" value="Genomic_DNA"/>
</dbReference>
<dbReference type="AlphaFoldDB" id="A0A0B5DG41"/>
<evidence type="ECO:0000313" key="5">
    <source>
        <dbReference type="Proteomes" id="UP000325763"/>
    </source>
</evidence>
<evidence type="ECO:0000313" key="4">
    <source>
        <dbReference type="Proteomes" id="UP000031526"/>
    </source>
</evidence>
<name>A0A0B5DG41_9ACTN</name>
<sequence length="178" mass="18786">MRAPTWIRNSVNSVLRAPGSVRHSLAVLGTVAVASEVLLALADGVAAAATGLALITAVALALGRYAAGGAAQDSGHRRPVRLLAGRAPALGEWHRIVAGTLGDDGEAHLRTVMRPQLQRLFAARLAERHGVAMYRDPQRAQALVGAELWPWIDPEATAPGPTLPEPVLRSLLDRLEAL</sequence>
<keyword evidence="4" id="KW-1185">Reference proteome</keyword>
<evidence type="ECO:0000313" key="2">
    <source>
        <dbReference type="EMBL" id="AJE38987.1"/>
    </source>
</evidence>
<feature type="transmembrane region" description="Helical" evidence="1">
    <location>
        <begin position="47"/>
        <end position="67"/>
    </location>
</feature>
<proteinExistence type="predicted"/>
<dbReference type="HOGENOM" id="CLU_1509790_0_0_11"/>
<keyword evidence="1" id="KW-0472">Membrane</keyword>
<dbReference type="EMBL" id="CP009313">
    <property type="protein sequence ID" value="AJE38987.1"/>
    <property type="molecule type" value="Genomic_DNA"/>
</dbReference>
<gene>
    <name evidence="3" type="ORF">CP978_02545</name>
    <name evidence="2" type="ORF">SNOD_02170</name>
</gene>
<organism evidence="2 4">
    <name type="scientific">Streptomyces nodosus</name>
    <dbReference type="NCBI Taxonomy" id="40318"/>
    <lineage>
        <taxon>Bacteria</taxon>
        <taxon>Bacillati</taxon>
        <taxon>Actinomycetota</taxon>
        <taxon>Actinomycetes</taxon>
        <taxon>Kitasatosporales</taxon>
        <taxon>Streptomycetaceae</taxon>
        <taxon>Streptomyces</taxon>
    </lineage>
</organism>
<dbReference type="Proteomes" id="UP000031526">
    <property type="component" value="Chromosome"/>
</dbReference>
<protein>
    <submittedName>
        <fullName evidence="2">Uncharacterized protein</fullName>
    </submittedName>
</protein>
<dbReference type="STRING" id="40318.SNOD_02170"/>
<dbReference type="Proteomes" id="UP000325763">
    <property type="component" value="Chromosome"/>
</dbReference>
<keyword evidence="1" id="KW-1133">Transmembrane helix</keyword>
<evidence type="ECO:0000256" key="1">
    <source>
        <dbReference type="SAM" id="Phobius"/>
    </source>
</evidence>
<evidence type="ECO:0000313" key="3">
    <source>
        <dbReference type="EMBL" id="QEV37568.1"/>
    </source>
</evidence>
<feature type="transmembrane region" description="Helical" evidence="1">
    <location>
        <begin position="21"/>
        <end position="41"/>
    </location>
</feature>
<reference evidence="2 4" key="2">
    <citation type="journal article" date="2016" name="Appl. Microbiol. Biotechnol.">
        <title>Exploiting the genome sequence of Streptomyces nodosus for enhanced antibiotic production.</title>
        <authorList>
            <person name="Sweeney P."/>
            <person name="Murphy C.D."/>
            <person name="Caffrey P."/>
        </authorList>
    </citation>
    <scope>NUCLEOTIDE SEQUENCE [LARGE SCALE GENOMIC DNA]</scope>
    <source>
        <strain evidence="2 4">ATCC 14899</strain>
    </source>
</reference>
<dbReference type="OrthoDB" id="3482454at2"/>
<dbReference type="KEGG" id="snq:CP978_02545"/>
<accession>A0A0B5DG41</accession>
<dbReference type="RefSeq" id="WP_043437183.1">
    <property type="nucleotide sequence ID" value="NZ_CP009313.1"/>
</dbReference>
<keyword evidence="1" id="KW-0812">Transmembrane</keyword>